<dbReference type="Ensembl" id="ENSOART00020044156.1">
    <property type="protein sequence ID" value="ENSOARP00020040936.1"/>
    <property type="gene ID" value="ENSOARG00020029150.1"/>
</dbReference>
<sequence>MSGEGHPLLLLPQHLGDVCVVKRQAGTEHDVQDHAHAPDVTLRAVMRDTLQHFGGGIGGAAAEGLAQLPARFGQHLGKAKVCQLQAEALQQGVLTLEVPVGHTTAVAVADGLDHLTEEGLGPALRQWPPIQHTVKDIPSFSQLHHQVDFPVGRLQHLIHLDDVLVVQGTDNLELPRQESLDKL</sequence>
<gene>
    <name evidence="1" type="primary">FAM229A</name>
</gene>
<reference evidence="1" key="2">
    <citation type="submission" date="2025-08" db="UniProtKB">
        <authorList>
            <consortium name="Ensembl"/>
        </authorList>
    </citation>
    <scope>IDENTIFICATION</scope>
</reference>
<name>A0AC11D733_SHEEP</name>
<reference evidence="1" key="1">
    <citation type="submission" date="2020-11" db="EMBL/GenBank/DDBJ databases">
        <authorList>
            <person name="Davenport K.M."/>
            <person name="Bickhart D.M."/>
            <person name="Smith T.P.L."/>
            <person name="Murdoch B.M."/>
            <person name="Rosen B.D."/>
        </authorList>
    </citation>
    <scope>NUCLEOTIDE SEQUENCE [LARGE SCALE GENOMIC DNA]</scope>
    <source>
        <strain evidence="1">OAR_USU_Benz2616</strain>
    </source>
</reference>
<proteinExistence type="predicted"/>
<evidence type="ECO:0000313" key="1">
    <source>
        <dbReference type="Ensembl" id="ENSOARP00020040936.1"/>
    </source>
</evidence>
<protein>
    <submittedName>
        <fullName evidence="1">Uncharacterized protein</fullName>
    </submittedName>
</protein>
<organism evidence="1">
    <name type="scientific">Ovis aries</name>
    <name type="common">Sheep</name>
    <dbReference type="NCBI Taxonomy" id="9940"/>
    <lineage>
        <taxon>Eukaryota</taxon>
        <taxon>Metazoa</taxon>
        <taxon>Chordata</taxon>
        <taxon>Craniata</taxon>
        <taxon>Vertebrata</taxon>
        <taxon>Euteleostomi</taxon>
        <taxon>Mammalia</taxon>
        <taxon>Eutheria</taxon>
        <taxon>Laurasiatheria</taxon>
        <taxon>Artiodactyla</taxon>
        <taxon>Ruminantia</taxon>
        <taxon>Pecora</taxon>
        <taxon>Bovidae</taxon>
        <taxon>Caprinae</taxon>
        <taxon>Ovis</taxon>
    </lineage>
</organism>
<reference evidence="1" key="3">
    <citation type="submission" date="2025-09" db="UniProtKB">
        <authorList>
            <consortium name="Ensembl"/>
        </authorList>
    </citation>
    <scope>IDENTIFICATION</scope>
</reference>
<accession>A0AC11D733</accession>